<dbReference type="AlphaFoldDB" id="A0A841GZ57"/>
<dbReference type="InterPro" id="IPR013249">
    <property type="entry name" value="RNA_pol_sigma70_r4_t2"/>
</dbReference>
<evidence type="ECO:0000256" key="4">
    <source>
        <dbReference type="ARBA" id="ARBA00023163"/>
    </source>
</evidence>
<feature type="domain" description="RNA polymerase sigma-70 region 2" evidence="5">
    <location>
        <begin position="23"/>
        <end position="86"/>
    </location>
</feature>
<evidence type="ECO:0000259" key="5">
    <source>
        <dbReference type="Pfam" id="PF04542"/>
    </source>
</evidence>
<dbReference type="RefSeq" id="WP_170033561.1">
    <property type="nucleotide sequence ID" value="NZ_JABDTL010000001.1"/>
</dbReference>
<reference evidence="7 8" key="1">
    <citation type="submission" date="2020-08" db="EMBL/GenBank/DDBJ databases">
        <title>Genomic Encyclopedia of Type Strains, Phase IV (KMG-IV): sequencing the most valuable type-strain genomes for metagenomic binning, comparative biology and taxonomic classification.</title>
        <authorList>
            <person name="Goeker M."/>
        </authorList>
    </citation>
    <scope>NUCLEOTIDE SEQUENCE [LARGE SCALE GENOMIC DNA]</scope>
    <source>
        <strain evidence="7 8">DSM 29007</strain>
    </source>
</reference>
<keyword evidence="4" id="KW-0804">Transcription</keyword>
<gene>
    <name evidence="7" type="ORF">HNQ61_002672</name>
</gene>
<evidence type="ECO:0000313" key="7">
    <source>
        <dbReference type="EMBL" id="MBB6071050.1"/>
    </source>
</evidence>
<dbReference type="CDD" id="cd06171">
    <property type="entry name" value="Sigma70_r4"/>
    <property type="match status" value="1"/>
</dbReference>
<evidence type="ECO:0000313" key="8">
    <source>
        <dbReference type="Proteomes" id="UP000582837"/>
    </source>
</evidence>
<dbReference type="InterPro" id="IPR014284">
    <property type="entry name" value="RNA_pol_sigma-70_dom"/>
</dbReference>
<name>A0A841GZ57_9BACT</name>
<dbReference type="SUPFAM" id="SSF88659">
    <property type="entry name" value="Sigma3 and sigma4 domains of RNA polymerase sigma factors"/>
    <property type="match status" value="1"/>
</dbReference>
<dbReference type="PANTHER" id="PTHR43133">
    <property type="entry name" value="RNA POLYMERASE ECF-TYPE SIGMA FACTO"/>
    <property type="match status" value="1"/>
</dbReference>
<keyword evidence="8" id="KW-1185">Reference proteome</keyword>
<dbReference type="InterPro" id="IPR039425">
    <property type="entry name" value="RNA_pol_sigma-70-like"/>
</dbReference>
<dbReference type="GO" id="GO:0006352">
    <property type="term" value="P:DNA-templated transcription initiation"/>
    <property type="evidence" value="ECO:0007669"/>
    <property type="project" value="InterPro"/>
</dbReference>
<dbReference type="EMBL" id="JACHIA010000006">
    <property type="protein sequence ID" value="MBB6071050.1"/>
    <property type="molecule type" value="Genomic_DNA"/>
</dbReference>
<dbReference type="Gene3D" id="1.10.10.10">
    <property type="entry name" value="Winged helix-like DNA-binding domain superfamily/Winged helix DNA-binding domain"/>
    <property type="match status" value="1"/>
</dbReference>
<evidence type="ECO:0000256" key="2">
    <source>
        <dbReference type="ARBA" id="ARBA00023015"/>
    </source>
</evidence>
<dbReference type="InterPro" id="IPR007627">
    <property type="entry name" value="RNA_pol_sigma70_r2"/>
</dbReference>
<comment type="caution">
    <text evidence="7">The sequence shown here is derived from an EMBL/GenBank/DDBJ whole genome shotgun (WGS) entry which is preliminary data.</text>
</comment>
<dbReference type="Pfam" id="PF04542">
    <property type="entry name" value="Sigma70_r2"/>
    <property type="match status" value="1"/>
</dbReference>
<dbReference type="Pfam" id="PF08281">
    <property type="entry name" value="Sigma70_r4_2"/>
    <property type="match status" value="1"/>
</dbReference>
<keyword evidence="2" id="KW-0805">Transcription regulation</keyword>
<protein>
    <submittedName>
        <fullName evidence="7">RNA polymerase sigma-70 factor (ECF subfamily)</fullName>
    </submittedName>
</protein>
<evidence type="ECO:0000256" key="1">
    <source>
        <dbReference type="ARBA" id="ARBA00010641"/>
    </source>
</evidence>
<sequence length="183" mass="20441">MTDDAARLVELALAGDADAADTLVRRHMGAAYAVALAITRNPQDAEDVAQDAFVLALERLAECRDPRRFAGWLIRIVRNRAFNHRRYLGIRAAEPLDEAFQSPGGASPADDAERADLRDRLNAAVAELPQSQREVLLLHDLEGWKHREIGEVLGMPEGTVRYHLFNARRAVRGRLQALVREED</sequence>
<dbReference type="Gene3D" id="1.10.1740.10">
    <property type="match status" value="1"/>
</dbReference>
<organism evidence="7 8">
    <name type="scientific">Longimicrobium terrae</name>
    <dbReference type="NCBI Taxonomy" id="1639882"/>
    <lineage>
        <taxon>Bacteria</taxon>
        <taxon>Pseudomonadati</taxon>
        <taxon>Gemmatimonadota</taxon>
        <taxon>Longimicrobiia</taxon>
        <taxon>Longimicrobiales</taxon>
        <taxon>Longimicrobiaceae</taxon>
        <taxon>Longimicrobium</taxon>
    </lineage>
</organism>
<dbReference type="InterPro" id="IPR013324">
    <property type="entry name" value="RNA_pol_sigma_r3/r4-like"/>
</dbReference>
<dbReference type="PANTHER" id="PTHR43133:SF46">
    <property type="entry name" value="RNA POLYMERASE SIGMA-70 FACTOR ECF SUBFAMILY"/>
    <property type="match status" value="1"/>
</dbReference>
<comment type="similarity">
    <text evidence="1">Belongs to the sigma-70 factor family. ECF subfamily.</text>
</comment>
<dbReference type="Proteomes" id="UP000582837">
    <property type="component" value="Unassembled WGS sequence"/>
</dbReference>
<dbReference type="InterPro" id="IPR036388">
    <property type="entry name" value="WH-like_DNA-bd_sf"/>
</dbReference>
<feature type="domain" description="RNA polymerase sigma factor 70 region 4 type 2" evidence="6">
    <location>
        <begin position="119"/>
        <end position="170"/>
    </location>
</feature>
<proteinExistence type="inferred from homology"/>
<dbReference type="GO" id="GO:0016987">
    <property type="term" value="F:sigma factor activity"/>
    <property type="evidence" value="ECO:0007669"/>
    <property type="project" value="UniProtKB-KW"/>
</dbReference>
<dbReference type="SUPFAM" id="SSF88946">
    <property type="entry name" value="Sigma2 domain of RNA polymerase sigma factors"/>
    <property type="match status" value="1"/>
</dbReference>
<evidence type="ECO:0000256" key="3">
    <source>
        <dbReference type="ARBA" id="ARBA00023082"/>
    </source>
</evidence>
<accession>A0A841GZ57</accession>
<dbReference type="GO" id="GO:0003677">
    <property type="term" value="F:DNA binding"/>
    <property type="evidence" value="ECO:0007669"/>
    <property type="project" value="InterPro"/>
</dbReference>
<keyword evidence="3" id="KW-0731">Sigma factor</keyword>
<evidence type="ECO:0000259" key="6">
    <source>
        <dbReference type="Pfam" id="PF08281"/>
    </source>
</evidence>
<dbReference type="NCBIfam" id="TIGR02937">
    <property type="entry name" value="sigma70-ECF"/>
    <property type="match status" value="1"/>
</dbReference>
<dbReference type="InterPro" id="IPR013325">
    <property type="entry name" value="RNA_pol_sigma_r2"/>
</dbReference>